<organism evidence="7 8">
    <name type="scientific">Lupinus angustifolius</name>
    <name type="common">Narrow-leaved blue lupine</name>
    <dbReference type="NCBI Taxonomy" id="3871"/>
    <lineage>
        <taxon>Eukaryota</taxon>
        <taxon>Viridiplantae</taxon>
        <taxon>Streptophyta</taxon>
        <taxon>Embryophyta</taxon>
        <taxon>Tracheophyta</taxon>
        <taxon>Spermatophyta</taxon>
        <taxon>Magnoliopsida</taxon>
        <taxon>eudicotyledons</taxon>
        <taxon>Gunneridae</taxon>
        <taxon>Pentapetalae</taxon>
        <taxon>rosids</taxon>
        <taxon>fabids</taxon>
        <taxon>Fabales</taxon>
        <taxon>Fabaceae</taxon>
        <taxon>Papilionoideae</taxon>
        <taxon>50 kb inversion clade</taxon>
        <taxon>genistoids sensu lato</taxon>
        <taxon>core genistoids</taxon>
        <taxon>Genisteae</taxon>
        <taxon>Lupinus</taxon>
    </lineage>
</organism>
<dbReference type="InterPro" id="IPR014476">
    <property type="entry name" value="AHL15-29"/>
</dbReference>
<evidence type="ECO:0000256" key="4">
    <source>
        <dbReference type="ARBA" id="ARBA00023242"/>
    </source>
</evidence>
<keyword evidence="8" id="KW-1185">Reference proteome</keyword>
<feature type="region of interest" description="Disordered" evidence="5">
    <location>
        <begin position="236"/>
        <end position="266"/>
    </location>
</feature>
<accession>A0A4P1RST4</accession>
<keyword evidence="2" id="KW-0238">DNA-binding</keyword>
<evidence type="ECO:0000259" key="6">
    <source>
        <dbReference type="PROSITE" id="PS51742"/>
    </source>
</evidence>
<evidence type="ECO:0000256" key="2">
    <source>
        <dbReference type="ARBA" id="ARBA00023125"/>
    </source>
</evidence>
<feature type="compositionally biased region" description="Gly residues" evidence="5">
    <location>
        <begin position="26"/>
        <end position="37"/>
    </location>
</feature>
<protein>
    <recommendedName>
        <fullName evidence="6">PPC domain-containing protein</fullName>
    </recommendedName>
</protein>
<dbReference type="Gramene" id="OIW17614">
    <property type="protein sequence ID" value="OIW17614"/>
    <property type="gene ID" value="TanjilG_28964"/>
</dbReference>
<dbReference type="AlphaFoldDB" id="A0A4P1RST4"/>
<keyword evidence="1" id="KW-0805">Transcription regulation</keyword>
<dbReference type="GO" id="GO:0005634">
    <property type="term" value="C:nucleus"/>
    <property type="evidence" value="ECO:0007669"/>
    <property type="project" value="TreeGrafter"/>
</dbReference>
<dbReference type="PROSITE" id="PS51742">
    <property type="entry name" value="PPC"/>
    <property type="match status" value="1"/>
</dbReference>
<feature type="region of interest" description="Disordered" evidence="5">
    <location>
        <begin position="11"/>
        <end position="90"/>
    </location>
</feature>
<sequence length="290" mass="30695">MFEYGTSIFHNHSSENEPIDPNISNNGGGGVGGGGASGWPCPHCRPQSGATRKHHLHNHHHEHSSPQKRPRGRPPGSKNRPKPPLVITQENNEGFKPVVIEVATGLDVVKALVNYSKRHHVGISVLCASGSIANVTLRHPLPHSSSFTIHGPFTMLALNGTYISASSSFAINPNHPFSTETNSFGISLLGSQGEVFGGVIDGKVVAGSNVTVMAMVFKKPEFHRFGFNGNVNDEGGVVAEKEHNPSTTSGGGGGGSGGGDHSNIMTELLNPQVPSDDDVMQWGRIYSSTF</sequence>
<dbReference type="PANTHER" id="PTHR31100">
    <property type="entry name" value="AT-HOOK MOTIF NUCLEAR-LOCALIZED PROTEIN 15"/>
    <property type="match status" value="1"/>
</dbReference>
<evidence type="ECO:0000313" key="7">
    <source>
        <dbReference type="EMBL" id="OIW17614.1"/>
    </source>
</evidence>
<dbReference type="GO" id="GO:0003680">
    <property type="term" value="F:minor groove of adenine-thymine-rich DNA binding"/>
    <property type="evidence" value="ECO:0007669"/>
    <property type="project" value="InterPro"/>
</dbReference>
<gene>
    <name evidence="7" type="ORF">TanjilG_28964</name>
</gene>
<dbReference type="STRING" id="3871.A0A4P1RST4"/>
<evidence type="ECO:0000256" key="3">
    <source>
        <dbReference type="ARBA" id="ARBA00023163"/>
    </source>
</evidence>
<dbReference type="SUPFAM" id="SSF117856">
    <property type="entry name" value="AF0104/ALDC/Ptd012-like"/>
    <property type="match status" value="1"/>
</dbReference>
<dbReference type="CDD" id="cd11378">
    <property type="entry name" value="DUF296"/>
    <property type="match status" value="1"/>
</dbReference>
<dbReference type="EMBL" id="CM007361">
    <property type="protein sequence ID" value="OIW17614.1"/>
    <property type="molecule type" value="Genomic_DNA"/>
</dbReference>
<dbReference type="Gene3D" id="3.30.1330.80">
    <property type="entry name" value="Hypothetical protein, similar to alpha- acetolactate decarboxylase, domain 2"/>
    <property type="match status" value="1"/>
</dbReference>
<dbReference type="InterPro" id="IPR005175">
    <property type="entry name" value="PPC_dom"/>
</dbReference>
<evidence type="ECO:0000256" key="1">
    <source>
        <dbReference type="ARBA" id="ARBA00023015"/>
    </source>
</evidence>
<name>A0A4P1RST4_LUPAN</name>
<evidence type="ECO:0000313" key="8">
    <source>
        <dbReference type="Proteomes" id="UP000188354"/>
    </source>
</evidence>
<dbReference type="GO" id="GO:0003700">
    <property type="term" value="F:DNA-binding transcription factor activity"/>
    <property type="evidence" value="ECO:0007669"/>
    <property type="project" value="TreeGrafter"/>
</dbReference>
<dbReference type="KEGG" id="lang:109340552"/>
<proteinExistence type="predicted"/>
<dbReference type="Pfam" id="PF03479">
    <property type="entry name" value="PCC"/>
    <property type="match status" value="1"/>
</dbReference>
<dbReference type="PANTHER" id="PTHR31100:SF63">
    <property type="entry name" value="AT-HOOK MOTIF NUCLEAR-LOCALIZED PROTEIN"/>
    <property type="match status" value="1"/>
</dbReference>
<feature type="compositionally biased region" description="Basic residues" evidence="5">
    <location>
        <begin position="51"/>
        <end position="72"/>
    </location>
</feature>
<keyword evidence="3" id="KW-0804">Transcription</keyword>
<keyword evidence="4" id="KW-0539">Nucleus</keyword>
<reference evidence="7 8" key="1">
    <citation type="journal article" date="2017" name="Plant Biotechnol. J.">
        <title>A comprehensive draft genome sequence for lupin (Lupinus angustifolius), an emerging health food: insights into plant-microbe interactions and legume evolution.</title>
        <authorList>
            <person name="Hane J.K."/>
            <person name="Ming Y."/>
            <person name="Kamphuis L.G."/>
            <person name="Nelson M.N."/>
            <person name="Garg G."/>
            <person name="Atkins C.A."/>
            <person name="Bayer P.E."/>
            <person name="Bravo A."/>
            <person name="Bringans S."/>
            <person name="Cannon S."/>
            <person name="Edwards D."/>
            <person name="Foley R."/>
            <person name="Gao L.L."/>
            <person name="Harrison M.J."/>
            <person name="Huang W."/>
            <person name="Hurgobin B."/>
            <person name="Li S."/>
            <person name="Liu C.W."/>
            <person name="McGrath A."/>
            <person name="Morahan G."/>
            <person name="Murray J."/>
            <person name="Weller J."/>
            <person name="Jian J."/>
            <person name="Singh K.B."/>
        </authorList>
    </citation>
    <scope>NUCLEOTIDE SEQUENCE [LARGE SCALE GENOMIC DNA]</scope>
    <source>
        <strain evidence="8">cv. Tanjil</strain>
        <tissue evidence="7">Whole plant</tissue>
    </source>
</reference>
<dbReference type="OrthoDB" id="1373386at2759"/>
<dbReference type="Proteomes" id="UP000188354">
    <property type="component" value="Chromosome LG01"/>
</dbReference>
<evidence type="ECO:0000256" key="5">
    <source>
        <dbReference type="SAM" id="MobiDB-lite"/>
    </source>
</evidence>
<feature type="compositionally biased region" description="Gly residues" evidence="5">
    <location>
        <begin position="249"/>
        <end position="260"/>
    </location>
</feature>
<feature type="domain" description="PPC" evidence="6">
    <location>
        <begin position="91"/>
        <end position="239"/>
    </location>
</feature>